<dbReference type="GO" id="GO:0016491">
    <property type="term" value="F:oxidoreductase activity"/>
    <property type="evidence" value="ECO:0007669"/>
    <property type="project" value="UniProtKB-KW"/>
</dbReference>
<dbReference type="AlphaFoldDB" id="A0A5C4T571"/>
<keyword evidence="4" id="KW-0408">Iron</keyword>
<dbReference type="InterPro" id="IPR036188">
    <property type="entry name" value="FAD/NAD-bd_sf"/>
</dbReference>
<proteinExistence type="predicted"/>
<evidence type="ECO:0000256" key="4">
    <source>
        <dbReference type="ARBA" id="ARBA00023004"/>
    </source>
</evidence>
<evidence type="ECO:0000256" key="5">
    <source>
        <dbReference type="ARBA" id="ARBA00023014"/>
    </source>
</evidence>
<dbReference type="EMBL" id="VDCQ01000032">
    <property type="protein sequence ID" value="TNJ64193.1"/>
    <property type="molecule type" value="Genomic_DNA"/>
</dbReference>
<evidence type="ECO:0000313" key="6">
    <source>
        <dbReference type="EMBL" id="TNJ64193.1"/>
    </source>
</evidence>
<dbReference type="PANTHER" id="PTHR43498:SF1">
    <property type="entry name" value="COB--COM HETERODISULFIDE REDUCTASE IRON-SULFUR SUBUNIT A"/>
    <property type="match status" value="1"/>
</dbReference>
<dbReference type="Gene3D" id="3.50.50.60">
    <property type="entry name" value="FAD/NAD(P)-binding domain"/>
    <property type="match status" value="1"/>
</dbReference>
<dbReference type="GO" id="GO:0051539">
    <property type="term" value="F:4 iron, 4 sulfur cluster binding"/>
    <property type="evidence" value="ECO:0007669"/>
    <property type="project" value="UniProtKB-KW"/>
</dbReference>
<keyword evidence="7" id="KW-1185">Reference proteome</keyword>
<protein>
    <submittedName>
        <fullName evidence="6">FAD-dependent oxidoreductase</fullName>
    </submittedName>
</protein>
<reference evidence="6 7" key="1">
    <citation type="submission" date="2019-05" db="EMBL/GenBank/DDBJ databases">
        <title>We sequenced the genome of Paenibacillus hemerocallicola KCTC 33185 for further insight into its adaptation and study the phylogeny of Paenibacillus.</title>
        <authorList>
            <person name="Narsing Rao M.P."/>
        </authorList>
    </citation>
    <scope>NUCLEOTIDE SEQUENCE [LARGE SCALE GENOMIC DNA]</scope>
    <source>
        <strain evidence="6 7">KCTC 33185</strain>
    </source>
</reference>
<accession>A0A5C4T571</accession>
<dbReference type="Pfam" id="PF12831">
    <property type="entry name" value="FAD_oxidored"/>
    <property type="match status" value="1"/>
</dbReference>
<dbReference type="Proteomes" id="UP000307943">
    <property type="component" value="Unassembled WGS sequence"/>
</dbReference>
<gene>
    <name evidence="6" type="ORF">FE784_21490</name>
</gene>
<keyword evidence="2" id="KW-0479">Metal-binding</keyword>
<comment type="caution">
    <text evidence="6">The sequence shown here is derived from an EMBL/GenBank/DDBJ whole genome shotgun (WGS) entry which is preliminary data.</text>
</comment>
<evidence type="ECO:0000256" key="2">
    <source>
        <dbReference type="ARBA" id="ARBA00022723"/>
    </source>
</evidence>
<keyword evidence="1" id="KW-0004">4Fe-4S</keyword>
<keyword evidence="5" id="KW-0411">Iron-sulfur</keyword>
<dbReference type="GO" id="GO:0046872">
    <property type="term" value="F:metal ion binding"/>
    <property type="evidence" value="ECO:0007669"/>
    <property type="project" value="UniProtKB-KW"/>
</dbReference>
<dbReference type="SUPFAM" id="SSF51905">
    <property type="entry name" value="FAD/NAD(P)-binding domain"/>
    <property type="match status" value="1"/>
</dbReference>
<evidence type="ECO:0000256" key="1">
    <source>
        <dbReference type="ARBA" id="ARBA00022485"/>
    </source>
</evidence>
<evidence type="ECO:0000256" key="3">
    <source>
        <dbReference type="ARBA" id="ARBA00023002"/>
    </source>
</evidence>
<dbReference type="PANTHER" id="PTHR43498">
    <property type="entry name" value="FERREDOXIN:COB-COM HETERODISULFIDE REDUCTASE SUBUNIT A"/>
    <property type="match status" value="1"/>
</dbReference>
<dbReference type="InterPro" id="IPR039650">
    <property type="entry name" value="HdrA-like"/>
</dbReference>
<sequence length="648" mass="72152">MVERSNSMQARHADVVILGATPGGIGAALAAARRGRKTIMIEATPYVGGLMTSGLGMTDIHSLDAAGSVFREYASNVLNHYIETYGPESEQVVHCRQGLRFEPSVAKTIFARMMGAESNLETIVSHELVSVEKEGDSLTSITVRPMGGGSETVYRADVFIDATYEGDLAAKAGVPYSLGRESRDEWNEEYAGTLYQNFRTKEVLPGSTGDGDDRIQAYNFRLCLTKNRSNQAPFVKPASYDRNDYASLTEDVSAGRVKGFSEVCNTVMIPNGKTDTNNYHYCLCSTDLPEENQDYPEGSWAVRDRIVKRHREYIQGLLWFLQNDEELPEWFREDSRQWGHAADEFEDTDHFPPQIYVREARRIHGEYVFTENDARRAPGLGRSPIHYDSIASGDYGIDSHATRKREPIGQNIALEGFMAIGFLTEIYQIPYGSIVPQRVDRLLVPVAVSATHMGLGTIRMEPCWMQIGYAAGVAADVSLATRRHVRDLSVDRLQDELLADKQVITYLKDEPWGTETSKAVQYFGARSFFPGYEAHPDEDVTVAQASQWIAISRLLPGGKQLPCLPATAAILPAGADMGPKAPKQEPTPEQYWTDQPYLTAAMARRWSQVAARVMNAPQGEWFAGEKETVTRGQFLNALYGFLRTARQH</sequence>
<evidence type="ECO:0000313" key="7">
    <source>
        <dbReference type="Proteomes" id="UP000307943"/>
    </source>
</evidence>
<dbReference type="OrthoDB" id="2516512at2"/>
<organism evidence="6 7">
    <name type="scientific">Paenibacillus hemerocallicola</name>
    <dbReference type="NCBI Taxonomy" id="1172614"/>
    <lineage>
        <taxon>Bacteria</taxon>
        <taxon>Bacillati</taxon>
        <taxon>Bacillota</taxon>
        <taxon>Bacilli</taxon>
        <taxon>Bacillales</taxon>
        <taxon>Paenibacillaceae</taxon>
        <taxon>Paenibacillus</taxon>
    </lineage>
</organism>
<name>A0A5C4T571_9BACL</name>
<keyword evidence="3" id="KW-0560">Oxidoreductase</keyword>